<keyword evidence="4" id="KW-1185">Reference proteome</keyword>
<dbReference type="InterPro" id="IPR048273">
    <property type="entry name" value="Luciferase"/>
</dbReference>
<accession>A0A292PZU9</accession>
<feature type="domain" description="Luciferase" evidence="2">
    <location>
        <begin position="169"/>
        <end position="237"/>
    </location>
</feature>
<sequence length="248" mass="27129">MSLQKTMENKSLVISLAASAAILTLVAPVVRRDYQAYLSLGPGGVPHDARGWLLANLLRPFGRETMSITVYGGASAGVLKDISRRPGGRPRTGKHPIPHRQTSDLGTSETRRVANEIAMSKRSHELLARLRERNLELVEIATSVLERRGPALFIHRNIPSPHKVAESTRREIGHVHDSDGSLHLVLSPADCAEVIGKGWGERHPLSGSRLLPSQYLLVYAPRDESEVHVIETILKAAIGYMADSRGVV</sequence>
<dbReference type="PANTHER" id="PTHR38695:SF1">
    <property type="entry name" value="AMINO ACID PERMEASE_ SLC12A DOMAIN-CONTAINING PROTEIN"/>
    <property type="match status" value="1"/>
</dbReference>
<dbReference type="EMBL" id="LN891007">
    <property type="protein sequence ID" value="CUS11980.1"/>
    <property type="molecule type" value="Genomic_DNA"/>
</dbReference>
<reference evidence="3" key="1">
    <citation type="submission" date="2015-10" db="EMBL/GenBank/DDBJ databases">
        <authorList>
            <person name="Regsiter A."/>
            <person name="william w."/>
        </authorList>
    </citation>
    <scope>NUCLEOTIDE SEQUENCE</scope>
    <source>
        <strain evidence="3">Montdore</strain>
    </source>
</reference>
<feature type="compositionally biased region" description="Basic residues" evidence="1">
    <location>
        <begin position="86"/>
        <end position="98"/>
    </location>
</feature>
<gene>
    <name evidence="3" type="ORF">GSTUAT00003894001</name>
</gene>
<protein>
    <recommendedName>
        <fullName evidence="2">Luciferase domain-containing protein</fullName>
    </recommendedName>
</protein>
<evidence type="ECO:0000313" key="4">
    <source>
        <dbReference type="Proteomes" id="UP001412239"/>
    </source>
</evidence>
<evidence type="ECO:0000313" key="3">
    <source>
        <dbReference type="EMBL" id="CUS11980.1"/>
    </source>
</evidence>
<dbReference type="AlphaFoldDB" id="A0A292PZU9"/>
<evidence type="ECO:0000256" key="1">
    <source>
        <dbReference type="SAM" id="MobiDB-lite"/>
    </source>
</evidence>
<name>A0A292PZU9_9PEZI</name>
<feature type="region of interest" description="Disordered" evidence="1">
    <location>
        <begin position="81"/>
        <end position="108"/>
    </location>
</feature>
<dbReference type="Proteomes" id="UP001412239">
    <property type="component" value="Unassembled WGS sequence"/>
</dbReference>
<dbReference type="PANTHER" id="PTHR38695">
    <property type="entry name" value="AMINO ACID PERMEASE_ SLC12A DOMAIN-CONTAINING PROTEIN"/>
    <property type="match status" value="1"/>
</dbReference>
<evidence type="ECO:0000259" key="2">
    <source>
        <dbReference type="Pfam" id="PF17648"/>
    </source>
</evidence>
<dbReference type="Pfam" id="PF17648">
    <property type="entry name" value="Luciferase"/>
    <property type="match status" value="1"/>
</dbReference>
<organism evidence="3 4">
    <name type="scientific">Tuber aestivum</name>
    <name type="common">summer truffle</name>
    <dbReference type="NCBI Taxonomy" id="59557"/>
    <lineage>
        <taxon>Eukaryota</taxon>
        <taxon>Fungi</taxon>
        <taxon>Dikarya</taxon>
        <taxon>Ascomycota</taxon>
        <taxon>Pezizomycotina</taxon>
        <taxon>Pezizomycetes</taxon>
        <taxon>Pezizales</taxon>
        <taxon>Tuberaceae</taxon>
        <taxon>Tuber</taxon>
    </lineage>
</organism>
<dbReference type="InterPro" id="IPR040841">
    <property type="entry name" value="Luciferase_dom"/>
</dbReference>
<proteinExistence type="predicted"/>